<proteinExistence type="predicted"/>
<keyword evidence="2" id="KW-0472">Membrane</keyword>
<dbReference type="PANTHER" id="PTHR37013">
    <property type="entry name" value="INTEGRAL MEMBRANE PROTEIN (AFU_ORTHOLOGUE AFUA_1G05950)-RELATED"/>
    <property type="match status" value="1"/>
</dbReference>
<organism evidence="4 5">
    <name type="scientific">Aspergillus nanangensis</name>
    <dbReference type="NCBI Taxonomy" id="2582783"/>
    <lineage>
        <taxon>Eukaryota</taxon>
        <taxon>Fungi</taxon>
        <taxon>Dikarya</taxon>
        <taxon>Ascomycota</taxon>
        <taxon>Pezizomycotina</taxon>
        <taxon>Eurotiomycetes</taxon>
        <taxon>Eurotiomycetidae</taxon>
        <taxon>Eurotiales</taxon>
        <taxon>Aspergillaceae</taxon>
        <taxon>Aspergillus</taxon>
        <taxon>Aspergillus subgen. Circumdati</taxon>
    </lineage>
</organism>
<evidence type="ECO:0000313" key="4">
    <source>
        <dbReference type="EMBL" id="KAF9891911.1"/>
    </source>
</evidence>
<evidence type="ECO:0000256" key="2">
    <source>
        <dbReference type="SAM" id="Phobius"/>
    </source>
</evidence>
<reference evidence="4" key="1">
    <citation type="journal article" date="2019" name="Beilstein J. Org. Chem.">
        <title>Nanangenines: drimane sesquiterpenoids as the dominant metabolite cohort of a novel Australian fungus, Aspergillus nanangensis.</title>
        <authorList>
            <person name="Lacey H.J."/>
            <person name="Gilchrist C.L.M."/>
            <person name="Crombie A."/>
            <person name="Kalaitzis J.A."/>
            <person name="Vuong D."/>
            <person name="Rutledge P.J."/>
            <person name="Turner P."/>
            <person name="Pitt J.I."/>
            <person name="Lacey E."/>
            <person name="Chooi Y.H."/>
            <person name="Piggott A.M."/>
        </authorList>
    </citation>
    <scope>NUCLEOTIDE SEQUENCE</scope>
    <source>
        <strain evidence="4">MST-FP2251</strain>
    </source>
</reference>
<feature type="transmembrane region" description="Helical" evidence="2">
    <location>
        <begin position="83"/>
        <end position="104"/>
    </location>
</feature>
<evidence type="ECO:0000256" key="1">
    <source>
        <dbReference type="SAM" id="MobiDB-lite"/>
    </source>
</evidence>
<feature type="transmembrane region" description="Helical" evidence="2">
    <location>
        <begin position="200"/>
        <end position="224"/>
    </location>
</feature>
<feature type="transmembrane region" description="Helical" evidence="2">
    <location>
        <begin position="20"/>
        <end position="43"/>
    </location>
</feature>
<keyword evidence="5" id="KW-1185">Reference proteome</keyword>
<dbReference type="AlphaFoldDB" id="A0AAD4GWJ5"/>
<reference evidence="4" key="2">
    <citation type="submission" date="2020-02" db="EMBL/GenBank/DDBJ databases">
        <authorList>
            <person name="Gilchrist C.L.M."/>
            <person name="Chooi Y.-H."/>
        </authorList>
    </citation>
    <scope>NUCLEOTIDE SEQUENCE</scope>
    <source>
        <strain evidence="4">MST-FP2251</strain>
    </source>
</reference>
<protein>
    <recommendedName>
        <fullName evidence="3">DUF7703 domain-containing protein</fullName>
    </recommendedName>
</protein>
<name>A0AAD4GWJ5_ASPNN</name>
<keyword evidence="2" id="KW-0812">Transmembrane</keyword>
<comment type="caution">
    <text evidence="4">The sequence shown here is derived from an EMBL/GenBank/DDBJ whole genome shotgun (WGS) entry which is preliminary data.</text>
</comment>
<dbReference type="PANTHER" id="PTHR37013:SF3">
    <property type="entry name" value="INTEGRAL MEMBRANE PROTEIN (AFU_ORTHOLOGUE AFUA_1G05950)"/>
    <property type="match status" value="1"/>
</dbReference>
<feature type="domain" description="DUF7703" evidence="3">
    <location>
        <begin position="20"/>
        <end position="260"/>
    </location>
</feature>
<accession>A0AAD4GWJ5</accession>
<sequence length="324" mass="36129">MSLPNIGSTFGSTIPLSSTYVVACLLSIALYNFIELNFLLFLTFKRRTGLYFWSFLIATWGIAIYSVGFLLRDFLRFSSLTYLYVTMIILGWSSMVTGQSLVLYSRLHLIVRNRIILRLVLAMIVLDAIILHIPTTVLCFGANSPDSNQFDLPYSVFERVQVTIFFVQESLISGLYMYQTAKLMYGGGALNQIHGEAGRALMVHLILMNVIVVLLDTTILVLAFTGRYASQTAAKGFIYSVKLKVEFEILNRLVKLARHTSDTSSHLEYGVSDPSAGSNGQGEGAQSNGEVKHRRRHSCPWKVFTTKVKNEVAGPAGPEMRQSL</sequence>
<dbReference type="Pfam" id="PF24802">
    <property type="entry name" value="DUF7703"/>
    <property type="match status" value="1"/>
</dbReference>
<dbReference type="InterPro" id="IPR056120">
    <property type="entry name" value="DUF7703"/>
</dbReference>
<feature type="region of interest" description="Disordered" evidence="1">
    <location>
        <begin position="265"/>
        <end position="297"/>
    </location>
</feature>
<evidence type="ECO:0000259" key="3">
    <source>
        <dbReference type="Pfam" id="PF24802"/>
    </source>
</evidence>
<dbReference type="Proteomes" id="UP001194746">
    <property type="component" value="Unassembled WGS sequence"/>
</dbReference>
<keyword evidence="2" id="KW-1133">Transmembrane helix</keyword>
<dbReference type="EMBL" id="VCAU01000015">
    <property type="protein sequence ID" value="KAF9891911.1"/>
    <property type="molecule type" value="Genomic_DNA"/>
</dbReference>
<feature type="transmembrane region" description="Helical" evidence="2">
    <location>
        <begin position="50"/>
        <end position="71"/>
    </location>
</feature>
<gene>
    <name evidence="4" type="ORF">FE257_002874</name>
</gene>
<feature type="transmembrane region" description="Helical" evidence="2">
    <location>
        <begin position="116"/>
        <end position="140"/>
    </location>
</feature>
<evidence type="ECO:0000313" key="5">
    <source>
        <dbReference type="Proteomes" id="UP001194746"/>
    </source>
</evidence>